<dbReference type="EMBL" id="BJLB01000001">
    <property type="protein sequence ID" value="GEA38890.1"/>
    <property type="molecule type" value="Genomic_DNA"/>
</dbReference>
<dbReference type="InterPro" id="IPR013693">
    <property type="entry name" value="SpoIID/LytB_N"/>
</dbReference>
<comment type="caution">
    <text evidence="2">The sequence shown here is derived from an EMBL/GenBank/DDBJ whole genome shotgun (WGS) entry which is preliminary data.</text>
</comment>
<evidence type="ECO:0000259" key="1">
    <source>
        <dbReference type="Pfam" id="PF08486"/>
    </source>
</evidence>
<feature type="domain" description="Sporulation stage II protein D amidase enhancer LytB N-terminal" evidence="1">
    <location>
        <begin position="59"/>
        <end position="152"/>
    </location>
</feature>
<protein>
    <submittedName>
        <fullName evidence="2">Stage II sporulation protein D</fullName>
    </submittedName>
</protein>
<evidence type="ECO:0000313" key="3">
    <source>
        <dbReference type="Proteomes" id="UP000315200"/>
    </source>
</evidence>
<reference evidence="2 3" key="1">
    <citation type="submission" date="2019-06" db="EMBL/GenBank/DDBJ databases">
        <title>Draft genome sequence of [Clostridium] clostridioforme NBRC 113352.</title>
        <authorList>
            <person name="Miura T."/>
            <person name="Furukawa M."/>
            <person name="Shimamura M."/>
            <person name="Ohyama Y."/>
            <person name="Yamazoe A."/>
            <person name="Kawasaki H."/>
        </authorList>
    </citation>
    <scope>NUCLEOTIDE SEQUENCE [LARGE SCALE GENOMIC DNA]</scope>
    <source>
        <strain evidence="2 3">NBRC 113352</strain>
    </source>
</reference>
<dbReference type="Pfam" id="PF08486">
    <property type="entry name" value="SpoIID"/>
    <property type="match status" value="1"/>
</dbReference>
<dbReference type="InterPro" id="IPR013486">
    <property type="entry name" value="SpoIID/LytB"/>
</dbReference>
<evidence type="ECO:0000313" key="2">
    <source>
        <dbReference type="EMBL" id="GEA38890.1"/>
    </source>
</evidence>
<proteinExistence type="predicted"/>
<accession>A0A829WN57</accession>
<sequence>MDFVNKRVIWAALTGLMVPYVGTLAWTGTIRGEELRYEQQKEVSGRRRILLDRTGGSYYMDMEEYLPGVIARQVPVEYEPEALKAQAIIARTYICRQMEGAGDEEEIAESALDMDYLEADQLKKLWGSSRFPEYYKKLEDAVKATSGIVMTYEGKCIDPMYCRATAGMTRQGDFNHPYLQTVDCPGDVETEGYMQILSFSRESFVSDINSIPAGESGPRTVEASQVPDTIQIVSRDDAGYVDTVQIGSAGYTGEEVQYALGLASSCFVLEPYEDGIRAVVKGIGHGYGLSQATANEKAKEGWKAEDILGYFYKNIAFISE</sequence>
<gene>
    <name evidence="2" type="ORF">Ccl03g_46030</name>
</gene>
<name>A0A829WN57_9FIRM</name>
<dbReference type="NCBIfam" id="TIGR02669">
    <property type="entry name" value="SpoIID_LytB"/>
    <property type="match status" value="1"/>
</dbReference>
<dbReference type="AlphaFoldDB" id="A0A829WN57"/>
<organism evidence="2 3">
    <name type="scientific">Enterocloster clostridioformis</name>
    <dbReference type="NCBI Taxonomy" id="1531"/>
    <lineage>
        <taxon>Bacteria</taxon>
        <taxon>Bacillati</taxon>
        <taxon>Bacillota</taxon>
        <taxon>Clostridia</taxon>
        <taxon>Lachnospirales</taxon>
        <taxon>Lachnospiraceae</taxon>
        <taxon>Enterocloster</taxon>
    </lineage>
</organism>
<dbReference type="GO" id="GO:0030435">
    <property type="term" value="P:sporulation resulting in formation of a cellular spore"/>
    <property type="evidence" value="ECO:0007669"/>
    <property type="project" value="InterPro"/>
</dbReference>
<dbReference type="Proteomes" id="UP000315200">
    <property type="component" value="Unassembled WGS sequence"/>
</dbReference>